<reference evidence="2 3" key="1">
    <citation type="submission" date="2015-09" db="EMBL/GenBank/DDBJ databases">
        <authorList>
            <consortium name="Pathogen Informatics"/>
            <person name="Wu L."/>
            <person name="Ma J."/>
        </authorList>
    </citation>
    <scope>NUCLEOTIDE SEQUENCE [LARGE SCALE GENOMIC DNA]</scope>
    <source>
        <strain evidence="2 3">2789STDY5834858</strain>
    </source>
</reference>
<accession>A0ABP2AP61</accession>
<dbReference type="Proteomes" id="UP000095488">
    <property type="component" value="Unassembled WGS sequence"/>
</dbReference>
<evidence type="ECO:0000313" key="2">
    <source>
        <dbReference type="EMBL" id="CUN78515.1"/>
    </source>
</evidence>
<evidence type="ECO:0000313" key="3">
    <source>
        <dbReference type="Proteomes" id="UP000095488"/>
    </source>
</evidence>
<gene>
    <name evidence="2" type="ORF">ERS852473_01089</name>
</gene>
<evidence type="ECO:0000256" key="1">
    <source>
        <dbReference type="SAM" id="MobiDB-lite"/>
    </source>
</evidence>
<comment type="caution">
    <text evidence="2">The sequence shown here is derived from an EMBL/GenBank/DDBJ whole genome shotgun (WGS) entry which is preliminary data.</text>
</comment>
<feature type="compositionally biased region" description="Low complexity" evidence="1">
    <location>
        <begin position="340"/>
        <end position="349"/>
    </location>
</feature>
<protein>
    <submittedName>
        <fullName evidence="2">Uncharacterized protein</fullName>
    </submittedName>
</protein>
<keyword evidence="3" id="KW-1185">Reference proteome</keyword>
<sequence>MSLLGKGVNKLFTSLGSLLKKIVELLFDLLGFIKFKISKKGYNVREESSKNGKIVGRRLKNNMDKFAIKAQVETDKGMIFLGKFLRLFTFNILKLFNTVSRNLYKASEKSKDKFTTYNISQDEKNKEKFIEFDNLIAKCNDIENYAEAAISKNVDNSYKDLDKTLFEFPNTYHNSNNNNIEKYEKNSATDLDKTLYEDLDSFNNLNKNDDSDLDKTLFENDDDMFNSIKSEVFSKTLKDINSATNINENKYSKNEEICDLENHTNTTEEDEEIYNSEDDIDTIEENEDVFEENTQKKHMFDFLKKKEQNSSLDETFHGENYEFNSSIKLANENYSKNKNKSITNKSISNDNFSKKQENSMDKTQLVDLESLKENESDKTRMVNIDDFREAVNSRLNSSNNTDNKIKNSYRYSLDDDDESIRKFLNDD</sequence>
<dbReference type="RefSeq" id="WP_055258414.1">
    <property type="nucleotide sequence ID" value="NZ_CABIXL010000003.1"/>
</dbReference>
<dbReference type="EMBL" id="CYZR01000003">
    <property type="protein sequence ID" value="CUN78515.1"/>
    <property type="molecule type" value="Genomic_DNA"/>
</dbReference>
<organism evidence="2 3">
    <name type="scientific">Sarcina ventriculi</name>
    <name type="common">Clostridium ventriculi</name>
    <dbReference type="NCBI Taxonomy" id="1267"/>
    <lineage>
        <taxon>Bacteria</taxon>
        <taxon>Bacillati</taxon>
        <taxon>Bacillota</taxon>
        <taxon>Clostridia</taxon>
        <taxon>Eubacteriales</taxon>
        <taxon>Clostridiaceae</taxon>
        <taxon>Sarcina</taxon>
    </lineage>
</organism>
<feature type="region of interest" description="Disordered" evidence="1">
    <location>
        <begin position="339"/>
        <end position="372"/>
    </location>
</feature>
<proteinExistence type="predicted"/>
<name>A0ABP2AP61_SARVE</name>